<dbReference type="PANTHER" id="PTHR33910:SF1">
    <property type="entry name" value="PROTEIN TRANSLOCASE SUBUNIT SECE"/>
    <property type="match status" value="1"/>
</dbReference>
<dbReference type="Proteomes" id="UP000231450">
    <property type="component" value="Unassembled WGS sequence"/>
</dbReference>
<evidence type="ECO:0000256" key="9">
    <source>
        <dbReference type="HAMAP-Rule" id="MF_00422"/>
    </source>
</evidence>
<dbReference type="HAMAP" id="MF_00422">
    <property type="entry name" value="SecE"/>
    <property type="match status" value="1"/>
</dbReference>
<keyword evidence="4 9" id="KW-0812">Transmembrane</keyword>
<organism evidence="10 11">
    <name type="scientific">Candidatus Portnoybacteria bacterium CG10_big_fil_rev_8_21_14_0_10_36_7</name>
    <dbReference type="NCBI Taxonomy" id="1974812"/>
    <lineage>
        <taxon>Bacteria</taxon>
        <taxon>Candidatus Portnoyibacteriota</taxon>
    </lineage>
</organism>
<dbReference type="PANTHER" id="PTHR33910">
    <property type="entry name" value="PROTEIN TRANSLOCASE SUBUNIT SECE"/>
    <property type="match status" value="1"/>
</dbReference>
<comment type="subcellular location">
    <subcellularLocation>
        <location evidence="9">Cell membrane</location>
        <topology evidence="9">Single-pass membrane protein</topology>
    </subcellularLocation>
    <subcellularLocation>
        <location evidence="1">Membrane</location>
    </subcellularLocation>
</comment>
<dbReference type="AlphaFoldDB" id="A0A2M8KF08"/>
<comment type="subunit">
    <text evidence="9">Component of the Sec protein translocase complex. Heterotrimer consisting of SecY, SecE and SecG subunits. The heterotrimers can form oligomers, although 1 heterotrimer is thought to be able to translocate proteins. Interacts with the ribosome. Interacts with SecDF, and other proteins may be involved. Interacts with SecA.</text>
</comment>
<evidence type="ECO:0000256" key="8">
    <source>
        <dbReference type="ARBA" id="ARBA00023136"/>
    </source>
</evidence>
<dbReference type="InterPro" id="IPR001901">
    <property type="entry name" value="Translocase_SecE/Sec61-g"/>
</dbReference>
<dbReference type="GO" id="GO:0006605">
    <property type="term" value="P:protein targeting"/>
    <property type="evidence" value="ECO:0007669"/>
    <property type="project" value="UniProtKB-UniRule"/>
</dbReference>
<evidence type="ECO:0000256" key="4">
    <source>
        <dbReference type="ARBA" id="ARBA00022692"/>
    </source>
</evidence>
<evidence type="ECO:0000313" key="11">
    <source>
        <dbReference type="Proteomes" id="UP000231450"/>
    </source>
</evidence>
<evidence type="ECO:0000256" key="7">
    <source>
        <dbReference type="ARBA" id="ARBA00023010"/>
    </source>
</evidence>
<reference evidence="11" key="1">
    <citation type="submission" date="2017-09" db="EMBL/GenBank/DDBJ databases">
        <title>Depth-based differentiation of microbial function through sediment-hosted aquifers and enrichment of novel symbionts in the deep terrestrial subsurface.</title>
        <authorList>
            <person name="Probst A.J."/>
            <person name="Ladd B."/>
            <person name="Jarett J.K."/>
            <person name="Geller-Mcgrath D.E."/>
            <person name="Sieber C.M.K."/>
            <person name="Emerson J.B."/>
            <person name="Anantharaman K."/>
            <person name="Thomas B.C."/>
            <person name="Malmstrom R."/>
            <person name="Stieglmeier M."/>
            <person name="Klingl A."/>
            <person name="Woyke T."/>
            <person name="Ryan C.M."/>
            <person name="Banfield J.F."/>
        </authorList>
    </citation>
    <scope>NUCLEOTIDE SEQUENCE [LARGE SCALE GENOMIC DNA]</scope>
</reference>
<dbReference type="InterPro" id="IPR005807">
    <property type="entry name" value="SecE_bac"/>
</dbReference>
<dbReference type="Gene3D" id="1.20.5.1030">
    <property type="entry name" value="Preprotein translocase secy subunit"/>
    <property type="match status" value="1"/>
</dbReference>
<evidence type="ECO:0000256" key="2">
    <source>
        <dbReference type="ARBA" id="ARBA00022448"/>
    </source>
</evidence>
<comment type="caution">
    <text evidence="10">The sequence shown here is derived from an EMBL/GenBank/DDBJ whole genome shotgun (WGS) entry which is preliminary data.</text>
</comment>
<name>A0A2M8KF08_9BACT</name>
<comment type="function">
    <text evidence="9">Essential subunit of the Sec protein translocation channel SecYEG. Clamps together the 2 halves of SecY. May contact the channel plug during translocation.</text>
</comment>
<evidence type="ECO:0000313" key="10">
    <source>
        <dbReference type="EMBL" id="PJE58501.1"/>
    </source>
</evidence>
<keyword evidence="5 9" id="KW-0653">Protein transport</keyword>
<dbReference type="PROSITE" id="PS01067">
    <property type="entry name" value="SECE_SEC61G"/>
    <property type="match status" value="1"/>
</dbReference>
<keyword evidence="6 9" id="KW-1133">Transmembrane helix</keyword>
<dbReference type="GO" id="GO:0043952">
    <property type="term" value="P:protein transport by the Sec complex"/>
    <property type="evidence" value="ECO:0007669"/>
    <property type="project" value="UniProtKB-UniRule"/>
</dbReference>
<dbReference type="PRINTS" id="PR01650">
    <property type="entry name" value="SECETRNLCASE"/>
</dbReference>
<proteinExistence type="inferred from homology"/>
<feature type="transmembrane region" description="Helical" evidence="9">
    <location>
        <begin position="32"/>
        <end position="58"/>
    </location>
</feature>
<protein>
    <recommendedName>
        <fullName evidence="9">Protein translocase subunit SecE</fullName>
    </recommendedName>
</protein>
<keyword evidence="7 9" id="KW-0811">Translocation</keyword>
<dbReference type="GO" id="GO:0008320">
    <property type="term" value="F:protein transmembrane transporter activity"/>
    <property type="evidence" value="ECO:0007669"/>
    <property type="project" value="UniProtKB-UniRule"/>
</dbReference>
<accession>A0A2M8KF08</accession>
<dbReference type="Pfam" id="PF00584">
    <property type="entry name" value="SecE"/>
    <property type="match status" value="1"/>
</dbReference>
<gene>
    <name evidence="9 10" type="primary">secE</name>
    <name evidence="10" type="ORF">COU81_00420</name>
</gene>
<dbReference type="InterPro" id="IPR038379">
    <property type="entry name" value="SecE_sf"/>
</dbReference>
<dbReference type="EMBL" id="PFDW01000008">
    <property type="protein sequence ID" value="PJE58501.1"/>
    <property type="molecule type" value="Genomic_DNA"/>
</dbReference>
<dbReference type="NCBIfam" id="TIGR00964">
    <property type="entry name" value="secE_bact"/>
    <property type="match status" value="1"/>
</dbReference>
<evidence type="ECO:0000256" key="6">
    <source>
        <dbReference type="ARBA" id="ARBA00022989"/>
    </source>
</evidence>
<comment type="similarity">
    <text evidence="9">Belongs to the SecE/SEC61-gamma family.</text>
</comment>
<dbReference type="GO" id="GO:0009306">
    <property type="term" value="P:protein secretion"/>
    <property type="evidence" value="ECO:0007669"/>
    <property type="project" value="UniProtKB-UniRule"/>
</dbReference>
<keyword evidence="8 9" id="KW-0472">Membrane</keyword>
<evidence type="ECO:0000256" key="1">
    <source>
        <dbReference type="ARBA" id="ARBA00004370"/>
    </source>
</evidence>
<keyword evidence="3 9" id="KW-1003">Cell membrane</keyword>
<dbReference type="GO" id="GO:0065002">
    <property type="term" value="P:intracellular protein transmembrane transport"/>
    <property type="evidence" value="ECO:0007669"/>
    <property type="project" value="UniProtKB-UniRule"/>
</dbReference>
<evidence type="ECO:0000256" key="5">
    <source>
        <dbReference type="ARBA" id="ARBA00022927"/>
    </source>
</evidence>
<sequence length="64" mass="7285">MSIIIKLSTFLVEVRQEMRKVTWPNRQETFRYTVLVISVSIGVAIILGAFDAVFVRLLNIFIGA</sequence>
<evidence type="ECO:0000256" key="3">
    <source>
        <dbReference type="ARBA" id="ARBA00022475"/>
    </source>
</evidence>
<keyword evidence="2 9" id="KW-0813">Transport</keyword>
<dbReference type="GO" id="GO:0005886">
    <property type="term" value="C:plasma membrane"/>
    <property type="evidence" value="ECO:0007669"/>
    <property type="project" value="UniProtKB-SubCell"/>
</dbReference>